<dbReference type="InterPro" id="IPR004012">
    <property type="entry name" value="Run_dom"/>
</dbReference>
<dbReference type="PROSITE" id="PS50826">
    <property type="entry name" value="RUN"/>
    <property type="match status" value="1"/>
</dbReference>
<dbReference type="Proteomes" id="UP000015102">
    <property type="component" value="Unassembled WGS sequence"/>
</dbReference>
<reference evidence="2" key="2">
    <citation type="submission" date="2015-06" db="UniProtKB">
        <authorList>
            <consortium name="EnsemblMetazoa"/>
        </authorList>
    </citation>
    <scope>IDENTIFICATION</scope>
</reference>
<dbReference type="EnsemblMetazoa" id="MESCA001714-RA">
    <property type="protein sequence ID" value="MESCA001714-PA"/>
    <property type="gene ID" value="MESCA001714"/>
</dbReference>
<feature type="domain" description="RUN" evidence="1">
    <location>
        <begin position="9"/>
        <end position="147"/>
    </location>
</feature>
<dbReference type="GO" id="GO:0005085">
    <property type="term" value="F:guanyl-nucleotide exchange factor activity"/>
    <property type="evidence" value="ECO:0007669"/>
    <property type="project" value="InterPro"/>
</dbReference>
<dbReference type="SUPFAM" id="SSF140741">
    <property type="entry name" value="RUN domain-like"/>
    <property type="match status" value="1"/>
</dbReference>
<organism evidence="2 3">
    <name type="scientific">Megaselia scalaris</name>
    <name type="common">Humpbacked fly</name>
    <name type="synonym">Phora scalaris</name>
    <dbReference type="NCBI Taxonomy" id="36166"/>
    <lineage>
        <taxon>Eukaryota</taxon>
        <taxon>Metazoa</taxon>
        <taxon>Ecdysozoa</taxon>
        <taxon>Arthropoda</taxon>
        <taxon>Hexapoda</taxon>
        <taxon>Insecta</taxon>
        <taxon>Pterygota</taxon>
        <taxon>Neoptera</taxon>
        <taxon>Endopterygota</taxon>
        <taxon>Diptera</taxon>
        <taxon>Brachycera</taxon>
        <taxon>Muscomorpha</taxon>
        <taxon>Platypezoidea</taxon>
        <taxon>Phoridae</taxon>
        <taxon>Megaseliini</taxon>
        <taxon>Megaselia</taxon>
    </lineage>
</organism>
<reference evidence="3" key="1">
    <citation type="submission" date="2013-02" db="EMBL/GenBank/DDBJ databases">
        <authorList>
            <person name="Hughes D."/>
        </authorList>
    </citation>
    <scope>NUCLEOTIDE SEQUENCE</scope>
    <source>
        <strain>Durham</strain>
        <strain evidence="3">NC isolate 2 -- Noor lab</strain>
    </source>
</reference>
<proteinExistence type="predicted"/>
<dbReference type="Gene3D" id="1.20.58.900">
    <property type="match status" value="1"/>
</dbReference>
<evidence type="ECO:0000313" key="2">
    <source>
        <dbReference type="EnsemblMetazoa" id="MESCA001714-PA"/>
    </source>
</evidence>
<dbReference type="PANTHER" id="PTHR46070">
    <property type="entry name" value="PINSTRIPE, ISOFORM A"/>
    <property type="match status" value="1"/>
</dbReference>
<dbReference type="SMART" id="SM00593">
    <property type="entry name" value="RUN"/>
    <property type="match status" value="1"/>
</dbReference>
<name>T1GEF2_MEGSC</name>
<protein>
    <recommendedName>
        <fullName evidence="1">RUN domain-containing protein</fullName>
    </recommendedName>
</protein>
<dbReference type="EMBL" id="CAQQ02144606">
    <property type="status" value="NOT_ANNOTATED_CDS"/>
    <property type="molecule type" value="Genomic_DNA"/>
</dbReference>
<dbReference type="Pfam" id="PF02759">
    <property type="entry name" value="RUN"/>
    <property type="match status" value="1"/>
</dbReference>
<dbReference type="AlphaFoldDB" id="T1GEF2"/>
<sequence>MISNDEHVSKEKQLSTSFYDILEKIWNHGLQIKQGSSAIWSHISLYLRTSKNMESSKASYNMKSDIRNILNLTIIKTDSGYAKAWIRLALEKKCLSQYFHTLLSEEFLLKTLYKRSSFLRSEDEREQFLYHVLSLSTVDYNCFTNSYPTA</sequence>
<dbReference type="STRING" id="36166.T1GEF2"/>
<dbReference type="GO" id="GO:0031267">
    <property type="term" value="F:small GTPase binding"/>
    <property type="evidence" value="ECO:0007669"/>
    <property type="project" value="InterPro"/>
</dbReference>
<accession>T1GEF2</accession>
<evidence type="ECO:0000313" key="3">
    <source>
        <dbReference type="Proteomes" id="UP000015102"/>
    </source>
</evidence>
<evidence type="ECO:0000259" key="1">
    <source>
        <dbReference type="PROSITE" id="PS50826"/>
    </source>
</evidence>
<dbReference type="HOGENOM" id="CLU_1745149_0_0_1"/>
<dbReference type="InterPro" id="IPR047278">
    <property type="entry name" value="DEN5A/B"/>
</dbReference>
<keyword evidence="3" id="KW-1185">Reference proteome</keyword>
<dbReference type="PANTHER" id="PTHR46070:SF1">
    <property type="entry name" value="PINSTRIPE, ISOFORM A"/>
    <property type="match status" value="1"/>
</dbReference>
<dbReference type="InterPro" id="IPR037213">
    <property type="entry name" value="Run_dom_sf"/>
</dbReference>